<accession>A0ABQ6BA41</accession>
<sequence>MPTESIDHVSLAAVEERVKCEIGAAFLKLKDDRRFPDLSTWAAGLTLTLAVDSTGGVTPSTSLTGPFGSVSPLDVSLGASLNAKRTALLNVYVAFVEAATHTCPPASPILLEGQLGLGDWIVRVFEAQYLVDQNSTLHSGFNNDKSIGYTMEFLVTLTAGVTPNFILANATNTKVTFGLDSKSTNSVDIAMVQMDPADFRKRFTEVLIKGKTEMRPNPEFGKFTADEARSKNIKEFIPVQVTPDRIERRPAGVEARIGFATKLKLDQVLQQLNSKILIQSLRR</sequence>
<reference evidence="2" key="1">
    <citation type="journal article" date="2019" name="Int. J. Syst. Evol. Microbiol.">
        <title>The Global Catalogue of Microorganisms (GCM) 10K type strain sequencing project: providing services to taxonomists for standard genome sequencing and annotation.</title>
        <authorList>
            <consortium name="The Broad Institute Genomics Platform"/>
            <consortium name="The Broad Institute Genome Sequencing Center for Infectious Disease"/>
            <person name="Wu L."/>
            <person name="Ma J."/>
        </authorList>
    </citation>
    <scope>NUCLEOTIDE SEQUENCE [LARGE SCALE GENOMIC DNA]</scope>
    <source>
        <strain evidence="2">NBRC 102520</strain>
    </source>
</reference>
<keyword evidence="2" id="KW-1185">Reference proteome</keyword>
<evidence type="ECO:0000313" key="2">
    <source>
        <dbReference type="Proteomes" id="UP001156905"/>
    </source>
</evidence>
<gene>
    <name evidence="1" type="ORF">GCM10007857_70910</name>
</gene>
<organism evidence="1 2">
    <name type="scientific">Bradyrhizobium iriomotense</name>
    <dbReference type="NCBI Taxonomy" id="441950"/>
    <lineage>
        <taxon>Bacteria</taxon>
        <taxon>Pseudomonadati</taxon>
        <taxon>Pseudomonadota</taxon>
        <taxon>Alphaproteobacteria</taxon>
        <taxon>Hyphomicrobiales</taxon>
        <taxon>Nitrobacteraceae</taxon>
        <taxon>Bradyrhizobium</taxon>
    </lineage>
</organism>
<proteinExistence type="predicted"/>
<evidence type="ECO:0000313" key="1">
    <source>
        <dbReference type="EMBL" id="GLR90376.1"/>
    </source>
</evidence>
<protein>
    <submittedName>
        <fullName evidence="1">Uncharacterized protein</fullName>
    </submittedName>
</protein>
<dbReference type="Proteomes" id="UP001156905">
    <property type="component" value="Unassembled WGS sequence"/>
</dbReference>
<comment type="caution">
    <text evidence="1">The sequence shown here is derived from an EMBL/GenBank/DDBJ whole genome shotgun (WGS) entry which is preliminary data.</text>
</comment>
<name>A0ABQ6BA41_9BRAD</name>
<dbReference type="EMBL" id="BSOW01000033">
    <property type="protein sequence ID" value="GLR90376.1"/>
    <property type="molecule type" value="Genomic_DNA"/>
</dbReference>